<reference evidence="4 5" key="1">
    <citation type="submission" date="2016-11" db="EMBL/GenBank/DDBJ databases">
        <authorList>
            <person name="Jaros S."/>
            <person name="Januszkiewicz K."/>
            <person name="Wedrychowicz H."/>
        </authorList>
    </citation>
    <scope>NUCLEOTIDE SEQUENCE [LARGE SCALE GENOMIC DNA]</scope>
    <source>
        <strain evidence="4 5">Y1</strain>
    </source>
</reference>
<sequence length="423" mass="47336">MNKFNKFAAAAVAFALAAASTSCGAPEAITFGKSSQTALTVDGYDVPAGVFIFNEIYAYNSARYELYSKNGQMPSMDDVENATFESKGALEWIQDKATEACREFVANEKEFEKIGGELSPEDLAEVKDVLAANISDTSYSANGVGEASLRKVIENSYKSDVIFKHYYGIDAEKGCSEDELKKYYQDKTTRVKYFTISLVDENGEQYGPDEKRILNKMADEYVNDINSQTSNEKKLKKIEECEEKYKEYVDKRAAEAAEKAAKEAGETVTTTTTTTTTAPSGTTTTTTVDPFAKEVLVTKYTTTVAEENDDATATTTTLSAEQEAAKKSQQDYNDYLFNKLSDYKAEKYKYDDDTIYVVIKADIKERMTDDDLWSKNAIDSLLSERYYKDFQDMMKGIAEGLSVKRNNTAYSRYSPFKLELKSE</sequence>
<feature type="region of interest" description="Disordered" evidence="2">
    <location>
        <begin position="260"/>
        <end position="286"/>
    </location>
</feature>
<evidence type="ECO:0000313" key="4">
    <source>
        <dbReference type="EMBL" id="SHM23301.1"/>
    </source>
</evidence>
<evidence type="ECO:0000256" key="3">
    <source>
        <dbReference type="SAM" id="SignalP"/>
    </source>
</evidence>
<accession>A0A1M7H420</accession>
<dbReference type="RefSeq" id="WP_072948453.1">
    <property type="nucleotide sequence ID" value="NZ_FRCT01000002.1"/>
</dbReference>
<dbReference type="EMBL" id="FRCT01000002">
    <property type="protein sequence ID" value="SHM23301.1"/>
    <property type="molecule type" value="Genomic_DNA"/>
</dbReference>
<organism evidence="4 5">
    <name type="scientific">Ruminococcus flavefaciens</name>
    <dbReference type="NCBI Taxonomy" id="1265"/>
    <lineage>
        <taxon>Bacteria</taxon>
        <taxon>Bacillati</taxon>
        <taxon>Bacillota</taxon>
        <taxon>Clostridia</taxon>
        <taxon>Eubacteriales</taxon>
        <taxon>Oscillospiraceae</taxon>
        <taxon>Ruminococcus</taxon>
    </lineage>
</organism>
<dbReference type="AlphaFoldDB" id="A0A1M7H420"/>
<name>A0A1M7H420_RUMFL</name>
<proteinExistence type="predicted"/>
<evidence type="ECO:0000256" key="2">
    <source>
        <dbReference type="SAM" id="MobiDB-lite"/>
    </source>
</evidence>
<feature type="signal peptide" evidence="3">
    <location>
        <begin position="1"/>
        <end position="24"/>
    </location>
</feature>
<evidence type="ECO:0000313" key="5">
    <source>
        <dbReference type="Proteomes" id="UP000184394"/>
    </source>
</evidence>
<evidence type="ECO:0000256" key="1">
    <source>
        <dbReference type="SAM" id="Coils"/>
    </source>
</evidence>
<gene>
    <name evidence="4" type="ORF">SAMN04487860_102111</name>
</gene>
<protein>
    <submittedName>
        <fullName evidence="4">Uncharacterized protein</fullName>
    </submittedName>
</protein>
<dbReference type="PROSITE" id="PS51257">
    <property type="entry name" value="PROKAR_LIPOPROTEIN"/>
    <property type="match status" value="1"/>
</dbReference>
<keyword evidence="3" id="KW-0732">Signal</keyword>
<feature type="chain" id="PRO_5012252264" evidence="3">
    <location>
        <begin position="25"/>
        <end position="423"/>
    </location>
</feature>
<keyword evidence="1" id="KW-0175">Coiled coil</keyword>
<feature type="compositionally biased region" description="Low complexity" evidence="2">
    <location>
        <begin position="266"/>
        <end position="286"/>
    </location>
</feature>
<feature type="coiled-coil region" evidence="1">
    <location>
        <begin position="231"/>
        <end position="258"/>
    </location>
</feature>
<dbReference type="OrthoDB" id="1817915at2"/>
<dbReference type="Proteomes" id="UP000184394">
    <property type="component" value="Unassembled WGS sequence"/>
</dbReference>